<evidence type="ECO:0000313" key="1">
    <source>
        <dbReference type="EMBL" id="MBB4611372.1"/>
    </source>
</evidence>
<organism evidence="1 2">
    <name type="scientific">Sphingomonas yabuuchiae</name>
    <dbReference type="NCBI Taxonomy" id="172044"/>
    <lineage>
        <taxon>Bacteria</taxon>
        <taxon>Pseudomonadati</taxon>
        <taxon>Pseudomonadota</taxon>
        <taxon>Alphaproteobacteria</taxon>
        <taxon>Sphingomonadales</taxon>
        <taxon>Sphingomonadaceae</taxon>
        <taxon>Sphingomonas</taxon>
    </lineage>
</organism>
<comment type="caution">
    <text evidence="1">The sequence shown here is derived from an EMBL/GenBank/DDBJ whole genome shotgun (WGS) entry which is preliminary data.</text>
</comment>
<keyword evidence="2" id="KW-1185">Reference proteome</keyword>
<dbReference type="EMBL" id="JACHNX010000027">
    <property type="protein sequence ID" value="MBB4611372.1"/>
    <property type="molecule type" value="Genomic_DNA"/>
</dbReference>
<protein>
    <submittedName>
        <fullName evidence="1">Uncharacterized protein</fullName>
    </submittedName>
</protein>
<gene>
    <name evidence="1" type="ORF">GGQ89_003619</name>
</gene>
<reference evidence="1 2" key="1">
    <citation type="submission" date="2020-08" db="EMBL/GenBank/DDBJ databases">
        <title>Genomic Encyclopedia of Type Strains, Phase IV (KMG-IV): sequencing the most valuable type-strain genomes for metagenomic binning, comparative biology and taxonomic classification.</title>
        <authorList>
            <person name="Goeker M."/>
        </authorList>
    </citation>
    <scope>NUCLEOTIDE SEQUENCE [LARGE SCALE GENOMIC DNA]</scope>
    <source>
        <strain evidence="1 2">DSM 14562</strain>
    </source>
</reference>
<accession>A0ABR6KEF4</accession>
<evidence type="ECO:0000313" key="2">
    <source>
        <dbReference type="Proteomes" id="UP000584663"/>
    </source>
</evidence>
<dbReference type="RefSeq" id="WP_240456270.1">
    <property type="nucleotide sequence ID" value="NZ_JACHNX010000027.1"/>
</dbReference>
<dbReference type="Proteomes" id="UP000584663">
    <property type="component" value="Unassembled WGS sequence"/>
</dbReference>
<name>A0ABR6KEF4_9SPHN</name>
<sequence>MSSNPPREFDRLLQDAPLVRAMGGALSMFATLLARQGIVEASEVANLLGIYAVATSEVDNEEGMILGCWAAMIRDVAEQQGVTSRFVRQTTIWRT</sequence>
<proteinExistence type="predicted"/>